<dbReference type="EC" id="6.3.1.5" evidence="8 10"/>
<comment type="function">
    <text evidence="8">Catalyzes the ATP-dependent amidation of deamido-NAD to form NAD. Uses ammonia as a nitrogen source.</text>
</comment>
<keyword evidence="7 8" id="KW-0520">NAD</keyword>
<dbReference type="NCBIfam" id="TIGR00552">
    <property type="entry name" value="nadE"/>
    <property type="match status" value="1"/>
</dbReference>
<sequence>MEQQAIIDKMKVLPEIDVAFEIRRRIDFIKSTLKNSGLKTLVLGISGGVDSSTCGRLAQLAVTELNSELQQISKTNGNKKANSEFKFIAVRLPYGVQADEDDAQQALNFIQPSHCVTTNVFDGVNGIHQEVISALSDAKLLNASDSQIDFSKGNVKARARMVAQYHIAGILGALVLGTDHSAENITGFFTKWGDGACDLAPLFGLSKRQVRQLAKHLGAPAILVEKAPTADLEDLEPGKTDEDALGISYEQLDDFLEGKTVSAKISQHIIDIYKKTQHKRQSIPTIYD</sequence>
<keyword evidence="6 8" id="KW-0460">Magnesium</keyword>
<proteinExistence type="inferred from homology"/>
<comment type="similarity">
    <text evidence="1 8 9">Belongs to the NAD synthetase family.</text>
</comment>
<dbReference type="InterPro" id="IPR022310">
    <property type="entry name" value="NAD/GMP_synthase"/>
</dbReference>
<keyword evidence="5 8" id="KW-0067">ATP-binding</keyword>
<evidence type="ECO:0000256" key="3">
    <source>
        <dbReference type="ARBA" id="ARBA00022723"/>
    </source>
</evidence>
<dbReference type="SUPFAM" id="SSF52402">
    <property type="entry name" value="Adenine nucleotide alpha hydrolases-like"/>
    <property type="match status" value="1"/>
</dbReference>
<evidence type="ECO:0000259" key="11">
    <source>
        <dbReference type="Pfam" id="PF02540"/>
    </source>
</evidence>
<keyword evidence="2 8" id="KW-0436">Ligase</keyword>
<feature type="binding site" description="in other chain" evidence="8">
    <location>
        <begin position="278"/>
        <end position="279"/>
    </location>
    <ligand>
        <name>deamido-NAD(+)</name>
        <dbReference type="ChEBI" id="CHEBI:58437"/>
        <note>ligand shared between two neighboring subunits</note>
    </ligand>
</feature>
<name>A0ABS9WZ13_9GAMM</name>
<feature type="binding site" evidence="8">
    <location>
        <begin position="44"/>
        <end position="51"/>
    </location>
    <ligand>
        <name>ATP</name>
        <dbReference type="ChEBI" id="CHEBI:30616"/>
    </ligand>
</feature>
<reference evidence="12" key="1">
    <citation type="submission" date="2022-01" db="EMBL/GenBank/DDBJ databases">
        <title>Colwellia maritima, isolated from seawater.</title>
        <authorList>
            <person name="Kristyanto S."/>
            <person name="Jung J."/>
            <person name="Jeon C.O."/>
        </authorList>
    </citation>
    <scope>NUCLEOTIDE SEQUENCE</scope>
    <source>
        <strain evidence="12">MSW7</strain>
    </source>
</reference>
<comment type="catalytic activity">
    <reaction evidence="8 10">
        <text>deamido-NAD(+) + NH4(+) + ATP = AMP + diphosphate + NAD(+) + H(+)</text>
        <dbReference type="Rhea" id="RHEA:21188"/>
        <dbReference type="ChEBI" id="CHEBI:15378"/>
        <dbReference type="ChEBI" id="CHEBI:28938"/>
        <dbReference type="ChEBI" id="CHEBI:30616"/>
        <dbReference type="ChEBI" id="CHEBI:33019"/>
        <dbReference type="ChEBI" id="CHEBI:57540"/>
        <dbReference type="ChEBI" id="CHEBI:58437"/>
        <dbReference type="ChEBI" id="CHEBI:456215"/>
        <dbReference type="EC" id="6.3.1.5"/>
    </reaction>
</comment>
<dbReference type="InterPro" id="IPR003694">
    <property type="entry name" value="NAD_synthase"/>
</dbReference>
<gene>
    <name evidence="8 12" type="primary">nadE</name>
    <name evidence="12" type="ORF">L3081_06755</name>
</gene>
<evidence type="ECO:0000256" key="1">
    <source>
        <dbReference type="ARBA" id="ARBA00005859"/>
    </source>
</evidence>
<evidence type="ECO:0000256" key="5">
    <source>
        <dbReference type="ARBA" id="ARBA00022840"/>
    </source>
</evidence>
<evidence type="ECO:0000256" key="7">
    <source>
        <dbReference type="ARBA" id="ARBA00023027"/>
    </source>
</evidence>
<evidence type="ECO:0000256" key="6">
    <source>
        <dbReference type="ARBA" id="ARBA00022842"/>
    </source>
</evidence>
<evidence type="ECO:0000313" key="13">
    <source>
        <dbReference type="Proteomes" id="UP001139646"/>
    </source>
</evidence>
<feature type="domain" description="NAD/GMP synthase" evidence="11">
    <location>
        <begin position="22"/>
        <end position="281"/>
    </location>
</feature>
<organism evidence="12 13">
    <name type="scientific">Colwellia maritima</name>
    <dbReference type="NCBI Taxonomy" id="2912588"/>
    <lineage>
        <taxon>Bacteria</taxon>
        <taxon>Pseudomonadati</taxon>
        <taxon>Pseudomonadota</taxon>
        <taxon>Gammaproteobacteria</taxon>
        <taxon>Alteromonadales</taxon>
        <taxon>Colwelliaceae</taxon>
        <taxon>Colwellia</taxon>
    </lineage>
</organism>
<dbReference type="Pfam" id="PF02540">
    <property type="entry name" value="NAD_synthase"/>
    <property type="match status" value="1"/>
</dbReference>
<dbReference type="Gene3D" id="3.40.50.620">
    <property type="entry name" value="HUPs"/>
    <property type="match status" value="1"/>
</dbReference>
<dbReference type="HAMAP" id="MF_00193">
    <property type="entry name" value="NadE_ammonia_dep"/>
    <property type="match status" value="1"/>
</dbReference>
<dbReference type="CDD" id="cd00553">
    <property type="entry name" value="NAD_synthase"/>
    <property type="match status" value="1"/>
</dbReference>
<dbReference type="PANTHER" id="PTHR23090:SF7">
    <property type="entry name" value="NH(3)-DEPENDENT NAD(+) SYNTHETASE"/>
    <property type="match status" value="1"/>
</dbReference>
<feature type="binding site" evidence="8">
    <location>
        <position position="207"/>
    </location>
    <ligand>
        <name>ATP</name>
        <dbReference type="ChEBI" id="CHEBI:30616"/>
    </ligand>
</feature>
<evidence type="ECO:0000256" key="9">
    <source>
        <dbReference type="RuleBase" id="RU003811"/>
    </source>
</evidence>
<comment type="caution">
    <text evidence="12">The sequence shown here is derived from an EMBL/GenBank/DDBJ whole genome shotgun (WGS) entry which is preliminary data.</text>
</comment>
<keyword evidence="13" id="KW-1185">Reference proteome</keyword>
<comment type="subunit">
    <text evidence="8">Homodimer.</text>
</comment>
<feature type="binding site" evidence="8">
    <location>
        <position position="50"/>
    </location>
    <ligand>
        <name>Mg(2+)</name>
        <dbReference type="ChEBI" id="CHEBI:18420"/>
    </ligand>
</feature>
<evidence type="ECO:0000256" key="10">
    <source>
        <dbReference type="RuleBase" id="RU003812"/>
    </source>
</evidence>
<keyword evidence="4 8" id="KW-0547">Nucleotide-binding</keyword>
<feature type="binding site" evidence="8">
    <location>
        <position position="198"/>
    </location>
    <ligand>
        <name>deamido-NAD(+)</name>
        <dbReference type="ChEBI" id="CHEBI:58437"/>
        <note>ligand shared between two neighboring subunits</note>
    </ligand>
</feature>
<feature type="binding site" evidence="8">
    <location>
        <position position="183"/>
    </location>
    <ligand>
        <name>Mg(2+)</name>
        <dbReference type="ChEBI" id="CHEBI:18420"/>
    </ligand>
</feature>
<dbReference type="EMBL" id="JAKKSL010000001">
    <property type="protein sequence ID" value="MCI2283149.1"/>
    <property type="molecule type" value="Genomic_DNA"/>
</dbReference>
<feature type="binding site" description="in other chain" evidence="8">
    <location>
        <position position="158"/>
    </location>
    <ligand>
        <name>deamido-NAD(+)</name>
        <dbReference type="ChEBI" id="CHEBI:58437"/>
        <note>ligand shared between two neighboring subunits</note>
    </ligand>
</feature>
<dbReference type="PANTHER" id="PTHR23090">
    <property type="entry name" value="NH 3 /GLUTAMINE-DEPENDENT NAD + SYNTHETASE"/>
    <property type="match status" value="1"/>
</dbReference>
<keyword evidence="3 8" id="KW-0479">Metal-binding</keyword>
<feature type="binding site" description="in other chain" evidence="8">
    <location>
        <position position="191"/>
    </location>
    <ligand>
        <name>deamido-NAD(+)</name>
        <dbReference type="ChEBI" id="CHEBI:58437"/>
        <note>ligand shared between two neighboring subunits</note>
    </ligand>
</feature>
<dbReference type="RefSeq" id="WP_242284379.1">
    <property type="nucleotide sequence ID" value="NZ_JAKKSL010000001.1"/>
</dbReference>
<dbReference type="InterPro" id="IPR014729">
    <property type="entry name" value="Rossmann-like_a/b/a_fold"/>
</dbReference>
<dbReference type="Proteomes" id="UP001139646">
    <property type="component" value="Unassembled WGS sequence"/>
</dbReference>
<feature type="binding site" evidence="8">
    <location>
        <position position="178"/>
    </location>
    <ligand>
        <name>ATP</name>
        <dbReference type="ChEBI" id="CHEBI:30616"/>
    </ligand>
</feature>
<comment type="pathway">
    <text evidence="8">Cofactor biosynthesis; NAD(+) biosynthesis; NAD(+) from deamido-NAD(+) (ammonia route): step 1/1.</text>
</comment>
<dbReference type="NCBIfam" id="NF001979">
    <property type="entry name" value="PRK00768.1"/>
    <property type="match status" value="1"/>
</dbReference>
<evidence type="ECO:0000313" key="12">
    <source>
        <dbReference type="EMBL" id="MCI2283149.1"/>
    </source>
</evidence>
<dbReference type="InterPro" id="IPR022926">
    <property type="entry name" value="NH(3)-dep_NAD(+)_synth"/>
</dbReference>
<dbReference type="GO" id="GO:0008795">
    <property type="term" value="F:NAD+ synthase activity"/>
    <property type="evidence" value="ECO:0007669"/>
    <property type="project" value="UniProtKB-EC"/>
</dbReference>
<evidence type="ECO:0000256" key="2">
    <source>
        <dbReference type="ARBA" id="ARBA00022598"/>
    </source>
</evidence>
<protein>
    <recommendedName>
        <fullName evidence="8 10">NH(3)-dependent NAD(+) synthetase</fullName>
        <ecNumber evidence="8 10">6.3.1.5</ecNumber>
    </recommendedName>
</protein>
<evidence type="ECO:0000256" key="4">
    <source>
        <dbReference type="ARBA" id="ARBA00022741"/>
    </source>
</evidence>
<accession>A0ABS9WZ13</accession>
<feature type="binding site" evidence="8">
    <location>
        <position position="229"/>
    </location>
    <ligand>
        <name>ATP</name>
        <dbReference type="ChEBI" id="CHEBI:30616"/>
    </ligand>
</feature>
<evidence type="ECO:0000256" key="8">
    <source>
        <dbReference type="HAMAP-Rule" id="MF_00193"/>
    </source>
</evidence>